<dbReference type="GO" id="GO:0031267">
    <property type="term" value="F:small GTPase binding"/>
    <property type="evidence" value="ECO:0007669"/>
    <property type="project" value="TreeGrafter"/>
</dbReference>
<dbReference type="Gene3D" id="1.10.246.120">
    <property type="match status" value="1"/>
</dbReference>
<dbReference type="InterPro" id="IPR045046">
    <property type="entry name" value="Vps9-like"/>
</dbReference>
<evidence type="ECO:0000313" key="3">
    <source>
        <dbReference type="Proteomes" id="UP001181693"/>
    </source>
</evidence>
<dbReference type="PROSITE" id="PS51205">
    <property type="entry name" value="VPS9"/>
    <property type="match status" value="1"/>
</dbReference>
<gene>
    <name evidence="2" type="ORF">GDO54_013780</name>
</gene>
<dbReference type="Pfam" id="PF02204">
    <property type="entry name" value="VPS9"/>
    <property type="match status" value="1"/>
</dbReference>
<feature type="domain" description="VPS9" evidence="1">
    <location>
        <begin position="82"/>
        <end position="225"/>
    </location>
</feature>
<dbReference type="GO" id="GO:0005085">
    <property type="term" value="F:guanyl-nucleotide exchange factor activity"/>
    <property type="evidence" value="ECO:0007669"/>
    <property type="project" value="InterPro"/>
</dbReference>
<protein>
    <recommendedName>
        <fullName evidence="1">VPS9 domain-containing protein</fullName>
    </recommendedName>
</protein>
<dbReference type="PANTHER" id="PTHR23101:SF103">
    <property type="entry name" value="RAB5 GDP_GTP EXCHANGE FACTOR"/>
    <property type="match status" value="1"/>
</dbReference>
<dbReference type="EMBL" id="DYDO01000006">
    <property type="protein sequence ID" value="DBA22778.1"/>
    <property type="molecule type" value="Genomic_DNA"/>
</dbReference>
<dbReference type="InterPro" id="IPR003123">
    <property type="entry name" value="VPS9"/>
</dbReference>
<dbReference type="SUPFAM" id="SSF109993">
    <property type="entry name" value="VPS9 domain"/>
    <property type="match status" value="1"/>
</dbReference>
<accession>A0AAV3AKX5</accession>
<proteinExistence type="predicted"/>
<dbReference type="SMART" id="SM00167">
    <property type="entry name" value="VPS9"/>
    <property type="match status" value="1"/>
</dbReference>
<evidence type="ECO:0000313" key="2">
    <source>
        <dbReference type="EMBL" id="DBA22778.1"/>
    </source>
</evidence>
<dbReference type="GO" id="GO:0016192">
    <property type="term" value="P:vesicle-mediated transport"/>
    <property type="evidence" value="ECO:0007669"/>
    <property type="project" value="InterPro"/>
</dbReference>
<sequence length="311" mass="35476">MTMNLSKDLSSNQRCAEKIVASMETLHGMAIVPDAGSKSDSRLSPLQMDTSEEKDRLLDNIEKLIMTRLYKSVFCMDDPHEEQKDLSLQNHIRSLSWVTPKILQFSLCEHDKEVADQIASAVSALLEIDSKRAPQDKLSCVTKACDHLFRAIKASTKEPANTDDLISGLVYITIKANPPRLFSNLKYITRFCNPKRLMTGKCAYWFTNFCSASSYIETMNFSSLGLTEEEFNHLMEQKSKGCYMTGSNIQGTVQQMEDNKQHLAVLQHRQEILFQKAESLLREINDWHVALQAEVQELLHKFPLEIKHQTN</sequence>
<name>A0AAV3AKX5_PYXAD</name>
<keyword evidence="3" id="KW-1185">Reference proteome</keyword>
<reference evidence="2" key="1">
    <citation type="thesis" date="2020" institute="ProQuest LLC" country="789 East Eisenhower Parkway, Ann Arbor, MI, USA">
        <title>Comparative Genomics and Chromosome Evolution.</title>
        <authorList>
            <person name="Mudd A.B."/>
        </authorList>
    </citation>
    <scope>NUCLEOTIDE SEQUENCE</scope>
    <source>
        <strain evidence="2">1538</strain>
        <tissue evidence="2">Blood</tissue>
    </source>
</reference>
<evidence type="ECO:0000259" key="1">
    <source>
        <dbReference type="PROSITE" id="PS51205"/>
    </source>
</evidence>
<dbReference type="Proteomes" id="UP001181693">
    <property type="component" value="Unassembled WGS sequence"/>
</dbReference>
<dbReference type="AlphaFoldDB" id="A0AAV3AKX5"/>
<dbReference type="GO" id="GO:0030139">
    <property type="term" value="C:endocytic vesicle"/>
    <property type="evidence" value="ECO:0007669"/>
    <property type="project" value="TreeGrafter"/>
</dbReference>
<organism evidence="2 3">
    <name type="scientific">Pyxicephalus adspersus</name>
    <name type="common">African bullfrog</name>
    <dbReference type="NCBI Taxonomy" id="30357"/>
    <lineage>
        <taxon>Eukaryota</taxon>
        <taxon>Metazoa</taxon>
        <taxon>Chordata</taxon>
        <taxon>Craniata</taxon>
        <taxon>Vertebrata</taxon>
        <taxon>Euteleostomi</taxon>
        <taxon>Amphibia</taxon>
        <taxon>Batrachia</taxon>
        <taxon>Anura</taxon>
        <taxon>Neobatrachia</taxon>
        <taxon>Ranoidea</taxon>
        <taxon>Pyxicephalidae</taxon>
        <taxon>Pyxicephalinae</taxon>
        <taxon>Pyxicephalus</taxon>
    </lineage>
</organism>
<dbReference type="InterPro" id="IPR037191">
    <property type="entry name" value="VPS9_dom_sf"/>
</dbReference>
<comment type="caution">
    <text evidence="2">The sequence shown here is derived from an EMBL/GenBank/DDBJ whole genome shotgun (WGS) entry which is preliminary data.</text>
</comment>
<dbReference type="GO" id="GO:0005829">
    <property type="term" value="C:cytosol"/>
    <property type="evidence" value="ECO:0007669"/>
    <property type="project" value="TreeGrafter"/>
</dbReference>
<dbReference type="PANTHER" id="PTHR23101">
    <property type="entry name" value="RAB GDP/GTP EXCHANGE FACTOR"/>
    <property type="match status" value="1"/>
</dbReference>
<dbReference type="Gene3D" id="1.20.1050.80">
    <property type="entry name" value="VPS9 domain"/>
    <property type="match status" value="1"/>
</dbReference>